<keyword evidence="1" id="KW-1133">Transmembrane helix</keyword>
<dbReference type="AlphaFoldDB" id="A0A5B0RFT6"/>
<keyword evidence="1" id="KW-0472">Membrane</keyword>
<dbReference type="Proteomes" id="UP000325313">
    <property type="component" value="Unassembled WGS sequence"/>
</dbReference>
<name>A0A5B0RFT6_PUCGR</name>
<keyword evidence="1" id="KW-0812">Transmembrane</keyword>
<comment type="caution">
    <text evidence="2">The sequence shown here is derived from an EMBL/GenBank/DDBJ whole genome shotgun (WGS) entry which is preliminary data.</text>
</comment>
<accession>A0A5B0RFT6</accession>
<organism evidence="2 3">
    <name type="scientific">Puccinia graminis f. sp. tritici</name>
    <dbReference type="NCBI Taxonomy" id="56615"/>
    <lineage>
        <taxon>Eukaryota</taxon>
        <taxon>Fungi</taxon>
        <taxon>Dikarya</taxon>
        <taxon>Basidiomycota</taxon>
        <taxon>Pucciniomycotina</taxon>
        <taxon>Pucciniomycetes</taxon>
        <taxon>Pucciniales</taxon>
        <taxon>Pucciniaceae</taxon>
        <taxon>Puccinia</taxon>
    </lineage>
</organism>
<proteinExistence type="predicted"/>
<evidence type="ECO:0000313" key="3">
    <source>
        <dbReference type="Proteomes" id="UP000325313"/>
    </source>
</evidence>
<dbReference type="EMBL" id="VDEP01000204">
    <property type="protein sequence ID" value="KAA1124282.1"/>
    <property type="molecule type" value="Genomic_DNA"/>
</dbReference>
<sequence length="129" mass="14592">MQQRNVATFGCRRLSATSGTVNSLYGTLNSSLGAQLRLPTYTQISLHSKSQPTMFLKDLIPNSFIIYAVFGMPLLPSVQLIKLQEPSIVRRLQPQHNCDVHYMDNSIFTDASKHQLCPPYEVTPHRNIF</sequence>
<evidence type="ECO:0000256" key="1">
    <source>
        <dbReference type="SAM" id="Phobius"/>
    </source>
</evidence>
<gene>
    <name evidence="2" type="ORF">PGTUg99_022207</name>
</gene>
<evidence type="ECO:0000313" key="2">
    <source>
        <dbReference type="EMBL" id="KAA1124282.1"/>
    </source>
</evidence>
<reference evidence="2 3" key="1">
    <citation type="submission" date="2019-05" db="EMBL/GenBank/DDBJ databases">
        <title>Emergence of the Ug99 lineage of the wheat stem rust pathogen through somatic hybridization.</title>
        <authorList>
            <person name="Li F."/>
            <person name="Upadhyaya N.M."/>
            <person name="Sperschneider J."/>
            <person name="Matny O."/>
            <person name="Nguyen-Phuc H."/>
            <person name="Mago R."/>
            <person name="Raley C."/>
            <person name="Miller M.E."/>
            <person name="Silverstein K.A.T."/>
            <person name="Henningsen E."/>
            <person name="Hirsch C.D."/>
            <person name="Visser B."/>
            <person name="Pretorius Z.A."/>
            <person name="Steffenson B.J."/>
            <person name="Schwessinger B."/>
            <person name="Dodds P.N."/>
            <person name="Figueroa M."/>
        </authorList>
    </citation>
    <scope>NUCLEOTIDE SEQUENCE [LARGE SCALE GENOMIC DNA]</scope>
    <source>
        <strain evidence="2 3">Ug99</strain>
    </source>
</reference>
<feature type="transmembrane region" description="Helical" evidence="1">
    <location>
        <begin position="64"/>
        <end position="81"/>
    </location>
</feature>
<protein>
    <submittedName>
        <fullName evidence="2">Uncharacterized protein</fullName>
    </submittedName>
</protein>